<dbReference type="GO" id="GO:0004222">
    <property type="term" value="F:metalloendopeptidase activity"/>
    <property type="evidence" value="ECO:0007669"/>
    <property type="project" value="TreeGrafter"/>
</dbReference>
<dbReference type="Pfam" id="PF01551">
    <property type="entry name" value="Peptidase_M23"/>
    <property type="match status" value="1"/>
</dbReference>
<reference evidence="5 7" key="2">
    <citation type="submission" date="2018-07" db="EMBL/GenBank/DDBJ databases">
        <title>Complete genome of the Arcobacter bivalviorum type strain LMG 26154.</title>
        <authorList>
            <person name="Miller W.G."/>
            <person name="Yee E."/>
            <person name="Bono J.L."/>
        </authorList>
    </citation>
    <scope>NUCLEOTIDE SEQUENCE [LARGE SCALE GENOMIC DNA]</scope>
    <source>
        <strain evidence="5 7">LMG 26154</strain>
    </source>
</reference>
<dbReference type="KEGG" id="hbv:ABIV_2089"/>
<evidence type="ECO:0000256" key="2">
    <source>
        <dbReference type="SAM" id="Coils"/>
    </source>
</evidence>
<reference evidence="6 8" key="1">
    <citation type="submission" date="2017-10" db="EMBL/GenBank/DDBJ databases">
        <title>Genomics of the genus Arcobacter.</title>
        <authorList>
            <person name="Perez-Cataluna A."/>
            <person name="Figueras M.J."/>
        </authorList>
    </citation>
    <scope>NUCLEOTIDE SEQUENCE [LARGE SCALE GENOMIC DNA]</scope>
    <source>
        <strain evidence="6 8">CECT 7835</strain>
    </source>
</reference>
<dbReference type="SUPFAM" id="SSF51261">
    <property type="entry name" value="Duplicated hybrid motif"/>
    <property type="match status" value="1"/>
</dbReference>
<dbReference type="InterPro" id="IPR050570">
    <property type="entry name" value="Cell_wall_metabolism_enzyme"/>
</dbReference>
<dbReference type="Proteomes" id="UP000289193">
    <property type="component" value="Unassembled WGS sequence"/>
</dbReference>
<name>A0AAX2A727_9BACT</name>
<dbReference type="Gene3D" id="2.70.70.10">
    <property type="entry name" value="Glucose Permease (Domain IIA)"/>
    <property type="match status" value="1"/>
</dbReference>
<dbReference type="PANTHER" id="PTHR21666">
    <property type="entry name" value="PEPTIDASE-RELATED"/>
    <property type="match status" value="1"/>
</dbReference>
<dbReference type="PANTHER" id="PTHR21666:SF289">
    <property type="entry name" value="L-ALA--D-GLU ENDOPEPTIDASE"/>
    <property type="match status" value="1"/>
</dbReference>
<keyword evidence="3" id="KW-1133">Transmembrane helix</keyword>
<evidence type="ECO:0000313" key="7">
    <source>
        <dbReference type="Proteomes" id="UP000253850"/>
    </source>
</evidence>
<organism evidence="6 8">
    <name type="scientific">Halarcobacter bivalviorum</name>
    <dbReference type="NCBI Taxonomy" id="663364"/>
    <lineage>
        <taxon>Bacteria</taxon>
        <taxon>Pseudomonadati</taxon>
        <taxon>Campylobacterota</taxon>
        <taxon>Epsilonproteobacteria</taxon>
        <taxon>Campylobacterales</taxon>
        <taxon>Arcobacteraceae</taxon>
        <taxon>Halarcobacter</taxon>
    </lineage>
</organism>
<keyword evidence="8" id="KW-1185">Reference proteome</keyword>
<dbReference type="AlphaFoldDB" id="A0AAX2A727"/>
<sequence>MKNRLIITVTDVHGTRAFNVHQIAKKLIVFIILFVILIIGGGSWFINNLSDRIETIKIQKEKELDKKEQEIELKESEINSLNEKEQKLQAQNKFYSMQIKSKVEDIDALSSKLDDIEAMIGLKDEKIEQLTKETLDSISDNTKYFTLLTIPNGSPIQNTRVTSAYGYRIHPITRKKKFHRGIDLEAKMRTPIKATANGVVVYVRSKDRGDFGRVVKLQHSFGFMTIYAHLNQTDVKLGDVIRKGQVVGLSGNSGRSNGPHLHYEVRYGGKILDPKDFIKWNFKNYDKIFTKQRRVKWESLVRLISEQHKMVLQ</sequence>
<evidence type="ECO:0000313" key="6">
    <source>
        <dbReference type="EMBL" id="RXK09133.1"/>
    </source>
</evidence>
<dbReference type="InterPro" id="IPR011055">
    <property type="entry name" value="Dup_hybrid_motif"/>
</dbReference>
<accession>A0AAX2A727</accession>
<evidence type="ECO:0000313" key="5">
    <source>
        <dbReference type="EMBL" id="AXH13064.1"/>
    </source>
</evidence>
<dbReference type="EMBL" id="CP031217">
    <property type="protein sequence ID" value="AXH13064.1"/>
    <property type="molecule type" value="Genomic_DNA"/>
</dbReference>
<gene>
    <name evidence="5" type="ORF">ABIV_2089</name>
    <name evidence="6" type="ORF">CRV05_11130</name>
</gene>
<evidence type="ECO:0000256" key="1">
    <source>
        <dbReference type="ARBA" id="ARBA00022729"/>
    </source>
</evidence>
<proteinExistence type="predicted"/>
<keyword evidence="1" id="KW-0732">Signal</keyword>
<dbReference type="InterPro" id="IPR016047">
    <property type="entry name" value="M23ase_b-sheet_dom"/>
</dbReference>
<feature type="domain" description="M23ase beta-sheet core" evidence="4">
    <location>
        <begin position="177"/>
        <end position="274"/>
    </location>
</feature>
<protein>
    <submittedName>
        <fullName evidence="5 6">Peptidase</fullName>
    </submittedName>
</protein>
<dbReference type="EMBL" id="PDKM01000007">
    <property type="protein sequence ID" value="RXK09133.1"/>
    <property type="molecule type" value="Genomic_DNA"/>
</dbReference>
<keyword evidence="2" id="KW-0175">Coiled coil</keyword>
<dbReference type="Proteomes" id="UP000253850">
    <property type="component" value="Chromosome"/>
</dbReference>
<evidence type="ECO:0000313" key="8">
    <source>
        <dbReference type="Proteomes" id="UP000289193"/>
    </source>
</evidence>
<dbReference type="CDD" id="cd12797">
    <property type="entry name" value="M23_peptidase"/>
    <property type="match status" value="1"/>
</dbReference>
<dbReference type="RefSeq" id="WP_114839865.1">
    <property type="nucleotide sequence ID" value="NZ_CP031217.1"/>
</dbReference>
<feature type="transmembrane region" description="Helical" evidence="3">
    <location>
        <begin position="27"/>
        <end position="46"/>
    </location>
</feature>
<keyword evidence="3" id="KW-0812">Transmembrane</keyword>
<evidence type="ECO:0000256" key="3">
    <source>
        <dbReference type="SAM" id="Phobius"/>
    </source>
</evidence>
<evidence type="ECO:0000259" key="4">
    <source>
        <dbReference type="Pfam" id="PF01551"/>
    </source>
</evidence>
<keyword evidence="3" id="KW-0472">Membrane</keyword>
<feature type="coiled-coil region" evidence="2">
    <location>
        <begin position="46"/>
        <end position="133"/>
    </location>
</feature>
<dbReference type="FunFam" id="2.70.70.10:FF:000006">
    <property type="entry name" value="M23 family peptidase"/>
    <property type="match status" value="1"/>
</dbReference>